<feature type="domain" description="Electron transfer flavoprotein alpha/beta-subunit N-terminal" evidence="2">
    <location>
        <begin position="22"/>
        <end position="213"/>
    </location>
</feature>
<dbReference type="Proteomes" id="UP000255124">
    <property type="component" value="Unassembled WGS sequence"/>
</dbReference>
<dbReference type="Gene3D" id="3.40.50.620">
    <property type="entry name" value="HUPs"/>
    <property type="match status" value="1"/>
</dbReference>
<evidence type="ECO:0000259" key="2">
    <source>
        <dbReference type="SMART" id="SM00893"/>
    </source>
</evidence>
<dbReference type="RefSeq" id="WP_101539320.1">
    <property type="nucleotide sequence ID" value="NZ_CALTZC010000027.1"/>
</dbReference>
<evidence type="ECO:0000313" key="6">
    <source>
        <dbReference type="Proteomes" id="UP000255124"/>
    </source>
</evidence>
<sequence>MNIVVLVKQVPDTNEVKIDPETGRIMREGLPSIINPDDKAGIEEALKIKDENGAHVTVLSMGPPQAAEALKEAYAMGCDEVILLTDRAFGGADTWATSTAIAAAINNLDYDLIIAGRQAIDGDTAQVGPQTAEHLAIPSISYVEDIKEVNGSNITVQRQYEDRYQILKAKFPVLITTLGEMNSPRYMRVSRIYDINKEDLVKVWTVEDIEVDKSNIGLAGSPTRVKASFTKGAKQAGKVFDVDSEEGANIIIDKLAEEFLI</sequence>
<dbReference type="EMBL" id="UFTA01000002">
    <property type="protein sequence ID" value="SUU92818.1"/>
    <property type="molecule type" value="Genomic_DNA"/>
</dbReference>
<dbReference type="SMART" id="SM00893">
    <property type="entry name" value="ETF"/>
    <property type="match status" value="1"/>
</dbReference>
<dbReference type="SUPFAM" id="SSF52402">
    <property type="entry name" value="Adenine nucleotide alpha hydrolases-like"/>
    <property type="match status" value="1"/>
</dbReference>
<dbReference type="PIRSF" id="PIRSF000090">
    <property type="entry name" value="Beta-ETF"/>
    <property type="match status" value="1"/>
</dbReference>
<dbReference type="GO" id="GO:0009055">
    <property type="term" value="F:electron transfer activity"/>
    <property type="evidence" value="ECO:0007669"/>
    <property type="project" value="InterPro"/>
</dbReference>
<gene>
    <name evidence="4" type="primary">etfB</name>
    <name evidence="3" type="ORF">CYJ34_00125</name>
    <name evidence="4" type="ORF">NCTC9810_01162</name>
</gene>
<dbReference type="EMBL" id="PKGS01000001">
    <property type="protein sequence ID" value="PKZ17151.1"/>
    <property type="molecule type" value="Genomic_DNA"/>
</dbReference>
<dbReference type="Proteomes" id="UP000234335">
    <property type="component" value="Unassembled WGS sequence"/>
</dbReference>
<evidence type="ECO:0000313" key="4">
    <source>
        <dbReference type="EMBL" id="SUU92818.1"/>
    </source>
</evidence>
<dbReference type="InterPro" id="IPR012255">
    <property type="entry name" value="ETF_b"/>
</dbReference>
<dbReference type="AlphaFoldDB" id="A0A2I1MAJ5"/>
<dbReference type="CDD" id="cd01714">
    <property type="entry name" value="ETF_beta"/>
    <property type="match status" value="1"/>
</dbReference>
<dbReference type="InterPro" id="IPR014729">
    <property type="entry name" value="Rossmann-like_a/b/a_fold"/>
</dbReference>
<dbReference type="Pfam" id="PF01012">
    <property type="entry name" value="ETF"/>
    <property type="match status" value="1"/>
</dbReference>
<dbReference type="OrthoDB" id="9804960at2"/>
<evidence type="ECO:0000313" key="3">
    <source>
        <dbReference type="EMBL" id="PKZ17151.1"/>
    </source>
</evidence>
<dbReference type="InterPro" id="IPR033948">
    <property type="entry name" value="ETF_beta_N"/>
</dbReference>
<organism evidence="3 5">
    <name type="scientific">Anaerococcus octavius</name>
    <dbReference type="NCBI Taxonomy" id="54007"/>
    <lineage>
        <taxon>Bacteria</taxon>
        <taxon>Bacillati</taxon>
        <taxon>Bacillota</taxon>
        <taxon>Tissierellia</taxon>
        <taxon>Tissierellales</taxon>
        <taxon>Peptoniphilaceae</taxon>
        <taxon>Anaerococcus</taxon>
    </lineage>
</organism>
<reference evidence="4 6" key="2">
    <citation type="submission" date="2018-06" db="EMBL/GenBank/DDBJ databases">
        <authorList>
            <consortium name="Pathogen Informatics"/>
            <person name="Doyle S."/>
        </authorList>
    </citation>
    <scope>NUCLEOTIDE SEQUENCE [LARGE SCALE GENOMIC DNA]</scope>
    <source>
        <strain evidence="4 6">NCTC9810</strain>
    </source>
</reference>
<dbReference type="PANTHER" id="PTHR21294:SF17">
    <property type="entry name" value="PROTEIN FIXA"/>
    <property type="match status" value="1"/>
</dbReference>
<protein>
    <recommendedName>
        <fullName evidence="1">Electron transfer flavoprotein small subunit</fullName>
    </recommendedName>
</protein>
<evidence type="ECO:0000313" key="5">
    <source>
        <dbReference type="Proteomes" id="UP000234335"/>
    </source>
</evidence>
<dbReference type="PANTHER" id="PTHR21294">
    <property type="entry name" value="ELECTRON TRANSFER FLAVOPROTEIN BETA-SUBUNIT"/>
    <property type="match status" value="1"/>
</dbReference>
<evidence type="ECO:0000256" key="1">
    <source>
        <dbReference type="ARBA" id="ARBA00042002"/>
    </source>
</evidence>
<proteinExistence type="predicted"/>
<keyword evidence="5" id="KW-1185">Reference proteome</keyword>
<dbReference type="InterPro" id="IPR014730">
    <property type="entry name" value="ETF_a/b_N"/>
</dbReference>
<reference evidence="3 5" key="1">
    <citation type="submission" date="2017-12" db="EMBL/GenBank/DDBJ databases">
        <title>Phylogenetic diversity of female urinary microbiome.</title>
        <authorList>
            <person name="Thomas-White K."/>
            <person name="Wolfe A.J."/>
        </authorList>
    </citation>
    <scope>NUCLEOTIDE SEQUENCE [LARGE SCALE GENOMIC DNA]</scope>
    <source>
        <strain evidence="3 5">UMB0119</strain>
    </source>
</reference>
<accession>A0A2I1MAJ5</accession>
<name>A0A2I1MAJ5_9FIRM</name>